<sequence>MVNLFHYCRLLCRGRGPTRLNPIQKGIYSNAADVGFYKGKLQAARCFLTWEVPGCHPELAILEALDDVCLGMQDEWF</sequence>
<evidence type="ECO:0000313" key="1">
    <source>
        <dbReference type="EMBL" id="MBC2688456.1"/>
    </source>
</evidence>
<gene>
    <name evidence="1" type="ORF">H7995_01440</name>
</gene>
<dbReference type="AlphaFoldDB" id="A0A7X1G9Q4"/>
<comment type="caution">
    <text evidence="1">The sequence shown here is derived from an EMBL/GenBank/DDBJ whole genome shotgun (WGS) entry which is preliminary data.</text>
</comment>
<proteinExistence type="predicted"/>
<dbReference type="EMBL" id="JACMYG010000001">
    <property type="protein sequence ID" value="MBC2688456.1"/>
    <property type="molecule type" value="Genomic_DNA"/>
</dbReference>
<reference evidence="1 2" key="1">
    <citation type="submission" date="2020-08" db="EMBL/GenBank/DDBJ databases">
        <title>Pseudomonas sp. nov.</title>
        <authorList>
            <person name="Gieschler S."/>
            <person name="Fiedler G."/>
            <person name="Brinks E."/>
            <person name="Boehnlein C."/>
            <person name="Franz C.M.A.P."/>
            <person name="Kabisch J."/>
        </authorList>
    </citation>
    <scope>NUCLEOTIDE SEQUENCE [LARGE SCALE GENOMIC DNA]</scope>
    <source>
        <strain evidence="1 2">MBT-1</strain>
    </source>
</reference>
<keyword evidence="2" id="KW-1185">Reference proteome</keyword>
<protein>
    <submittedName>
        <fullName evidence="1">Acyl-CoA dehydrogenase C-terminal domain-containing protein</fullName>
    </submittedName>
</protein>
<name>A0A7X1G9Q4_9PSED</name>
<dbReference type="Proteomes" id="UP000526003">
    <property type="component" value="Unassembled WGS sequence"/>
</dbReference>
<accession>A0A7X1G9Q4</accession>
<organism evidence="1 2">
    <name type="scientific">Pseudomonas kielensis</name>
    <dbReference type="NCBI Taxonomy" id="2762577"/>
    <lineage>
        <taxon>Bacteria</taxon>
        <taxon>Pseudomonadati</taxon>
        <taxon>Pseudomonadota</taxon>
        <taxon>Gammaproteobacteria</taxon>
        <taxon>Pseudomonadales</taxon>
        <taxon>Pseudomonadaceae</taxon>
        <taxon>Pseudomonas</taxon>
    </lineage>
</organism>
<evidence type="ECO:0000313" key="2">
    <source>
        <dbReference type="Proteomes" id="UP000526003"/>
    </source>
</evidence>